<organism evidence="1 2">
    <name type="scientific">Parastrongyloides trichosuri</name>
    <name type="common">Possum-specific nematode worm</name>
    <dbReference type="NCBI Taxonomy" id="131310"/>
    <lineage>
        <taxon>Eukaryota</taxon>
        <taxon>Metazoa</taxon>
        <taxon>Ecdysozoa</taxon>
        <taxon>Nematoda</taxon>
        <taxon>Chromadorea</taxon>
        <taxon>Rhabditida</taxon>
        <taxon>Tylenchina</taxon>
        <taxon>Panagrolaimomorpha</taxon>
        <taxon>Strongyloidoidea</taxon>
        <taxon>Strongyloididae</taxon>
        <taxon>Parastrongyloides</taxon>
    </lineage>
</organism>
<evidence type="ECO:0000313" key="2">
    <source>
        <dbReference type="WBParaSite" id="PTRK_0001186700.1"/>
    </source>
</evidence>
<dbReference type="Proteomes" id="UP000038045">
    <property type="component" value="Unplaced"/>
</dbReference>
<evidence type="ECO:0000313" key="1">
    <source>
        <dbReference type="Proteomes" id="UP000038045"/>
    </source>
</evidence>
<sequence length="210" mass="24335">MSKKELIDKCIYTGKESSSNLDYGTLKRHSTTPINKGYSIKKEKRYGNYFYHHDKVYEVRNLEITNDTIKLLRNDGMEKGFLFKATDDAYFGCYLLQSSEKDQDYYYDKSISTKNGSYISTNSDFYSIKTTDSNSLSPINNSDASNESYSSNSSDSLTQKIVDMYLQSFALQDYNDAEEISNYGNKIRRQNFMKRYKKSSNRCSITVKCK</sequence>
<dbReference type="AlphaFoldDB" id="A0A0N4ZTN9"/>
<keyword evidence="1" id="KW-1185">Reference proteome</keyword>
<protein>
    <submittedName>
        <fullName evidence="2">SH2 domain-containing protein</fullName>
    </submittedName>
</protein>
<name>A0A0N4ZTN9_PARTI</name>
<accession>A0A0N4ZTN9</accession>
<proteinExistence type="predicted"/>
<dbReference type="WBParaSite" id="PTRK_0001186700.1">
    <property type="protein sequence ID" value="PTRK_0001186700.1"/>
    <property type="gene ID" value="PTRK_0001186700"/>
</dbReference>
<reference evidence="2" key="1">
    <citation type="submission" date="2017-02" db="UniProtKB">
        <authorList>
            <consortium name="WormBaseParasite"/>
        </authorList>
    </citation>
    <scope>IDENTIFICATION</scope>
</reference>